<dbReference type="AlphaFoldDB" id="A0A183VFD5"/>
<evidence type="ECO:0000313" key="3">
    <source>
        <dbReference type="Proteomes" id="UP000050794"/>
    </source>
</evidence>
<protein>
    <submittedName>
        <fullName evidence="2 4">Uncharacterized protein</fullName>
    </submittedName>
</protein>
<keyword evidence="3" id="KW-1185">Reference proteome</keyword>
<keyword evidence="1" id="KW-0812">Transmembrane</keyword>
<evidence type="ECO:0000256" key="1">
    <source>
        <dbReference type="SAM" id="Phobius"/>
    </source>
</evidence>
<organism evidence="3 4">
    <name type="scientific">Toxocara canis</name>
    <name type="common">Canine roundworm</name>
    <dbReference type="NCBI Taxonomy" id="6265"/>
    <lineage>
        <taxon>Eukaryota</taxon>
        <taxon>Metazoa</taxon>
        <taxon>Ecdysozoa</taxon>
        <taxon>Nematoda</taxon>
        <taxon>Chromadorea</taxon>
        <taxon>Rhabditida</taxon>
        <taxon>Spirurina</taxon>
        <taxon>Ascaridomorpha</taxon>
        <taxon>Ascaridoidea</taxon>
        <taxon>Toxocaridae</taxon>
        <taxon>Toxocara</taxon>
    </lineage>
</organism>
<accession>A0A183VFD5</accession>
<dbReference type="Proteomes" id="UP000050794">
    <property type="component" value="Unassembled WGS sequence"/>
</dbReference>
<sequence>MAFESLFDSLLEESDLLDGSGKRPFERKMTLAQRHSNIINGPSAHAVGLRRRQWQEHNSTRRPHIRYAFSEDNSYDEHFKCGRCGADNRSFFFSVFFFFRSALLFIDAIDPLTLLLSFFDKVIPRVPRF</sequence>
<reference evidence="2 3" key="2">
    <citation type="submission" date="2018-11" db="EMBL/GenBank/DDBJ databases">
        <authorList>
            <consortium name="Pathogen Informatics"/>
        </authorList>
    </citation>
    <scope>NUCLEOTIDE SEQUENCE [LARGE SCALE GENOMIC DNA]</scope>
</reference>
<name>A0A183VFD5_TOXCA</name>
<evidence type="ECO:0000313" key="4">
    <source>
        <dbReference type="WBParaSite" id="TCNE_0001945901-mRNA-1"/>
    </source>
</evidence>
<dbReference type="WBParaSite" id="TCNE_0001945901-mRNA-1">
    <property type="protein sequence ID" value="TCNE_0001945901-mRNA-1"/>
    <property type="gene ID" value="TCNE_0001945901"/>
</dbReference>
<evidence type="ECO:0000313" key="2">
    <source>
        <dbReference type="EMBL" id="VDM50776.1"/>
    </source>
</evidence>
<reference evidence="4" key="1">
    <citation type="submission" date="2016-06" db="UniProtKB">
        <authorList>
            <consortium name="WormBaseParasite"/>
        </authorList>
    </citation>
    <scope>IDENTIFICATION</scope>
</reference>
<proteinExistence type="predicted"/>
<gene>
    <name evidence="2" type="ORF">TCNE_LOCUS19455</name>
</gene>
<feature type="transmembrane region" description="Helical" evidence="1">
    <location>
        <begin position="97"/>
        <end position="119"/>
    </location>
</feature>
<keyword evidence="1" id="KW-1133">Transmembrane helix</keyword>
<dbReference type="EMBL" id="UYWY01026940">
    <property type="protein sequence ID" value="VDM50776.1"/>
    <property type="molecule type" value="Genomic_DNA"/>
</dbReference>
<keyword evidence="1" id="KW-0472">Membrane</keyword>